<feature type="domain" description="DUF4435" evidence="1">
    <location>
        <begin position="36"/>
        <end position="283"/>
    </location>
</feature>
<name>J9GKT2_9ZZZZ</name>
<keyword evidence="2" id="KW-0547">Nucleotide-binding</keyword>
<evidence type="ECO:0000313" key="2">
    <source>
        <dbReference type="EMBL" id="EJX02733.1"/>
    </source>
</evidence>
<proteinExistence type="predicted"/>
<reference evidence="2" key="1">
    <citation type="journal article" date="2012" name="PLoS ONE">
        <title>Gene sets for utilization of primary and secondary nutrition supplies in the distal gut of endangered iberian lynx.</title>
        <authorList>
            <person name="Alcaide M."/>
            <person name="Messina E."/>
            <person name="Richter M."/>
            <person name="Bargiela R."/>
            <person name="Peplies J."/>
            <person name="Huws S.A."/>
            <person name="Newbold C.J."/>
            <person name="Golyshin P.N."/>
            <person name="Simon M.A."/>
            <person name="Lopez G."/>
            <person name="Yakimov M.M."/>
            <person name="Ferrer M."/>
        </authorList>
    </citation>
    <scope>NUCLEOTIDE SEQUENCE</scope>
</reference>
<dbReference type="EMBL" id="AMCI01002433">
    <property type="protein sequence ID" value="EJX02733.1"/>
    <property type="molecule type" value="Genomic_DNA"/>
</dbReference>
<keyword evidence="2" id="KW-0067">ATP-binding</keyword>
<dbReference type="AlphaFoldDB" id="J9GKT2"/>
<dbReference type="Pfam" id="PF14491">
    <property type="entry name" value="DUF4435"/>
    <property type="match status" value="1"/>
</dbReference>
<dbReference type="InterPro" id="IPR029492">
    <property type="entry name" value="DUF4435"/>
</dbReference>
<protein>
    <submittedName>
        <fullName evidence="2">ABC transporter ATP-binding protein</fullName>
    </submittedName>
</protein>
<dbReference type="GO" id="GO:0005524">
    <property type="term" value="F:ATP binding"/>
    <property type="evidence" value="ECO:0007669"/>
    <property type="project" value="UniProtKB-KW"/>
</dbReference>
<comment type="caution">
    <text evidence="2">The sequence shown here is derived from an EMBL/GenBank/DDBJ whole genome shotgun (WGS) entry which is preliminary data.</text>
</comment>
<sequence>MIYQLHCIDMATSLRDNLTSSYFEAAHKLYSKKARRRIVAYVESYDDIAFWRTLLEEFEDDEHFFQVMLPSATSLAKGKKMVLMNTLNTAELGRSMIACVDSDYDFLLQGATRTSRKINGNPYIFQTYTYAIENYHCFAESLHEVCVQATLNDRAIFDFEAYMKQYSEIVYLLFLWNIWFYRQGDTHTFPMHELHTCTALKEVSIRHPEWSLEDVRRRVNQKLAMFKRQYAKKMSQVNALRSELKELGLIPETTYLYMQGHHIMDNVVMKLLNPVCTVLRREREQEIKRLAEHDEQFKNELTCYQNSQVNVEIMLKRNGAYKRLFHYDWLRQDIAEYLEKG</sequence>
<accession>J9GKT2</accession>
<gene>
    <name evidence="2" type="ORF">EVA_09190</name>
</gene>
<organism evidence="2">
    <name type="scientific">gut metagenome</name>
    <dbReference type="NCBI Taxonomy" id="749906"/>
    <lineage>
        <taxon>unclassified sequences</taxon>
        <taxon>metagenomes</taxon>
        <taxon>organismal metagenomes</taxon>
    </lineage>
</organism>
<evidence type="ECO:0000259" key="1">
    <source>
        <dbReference type="Pfam" id="PF14491"/>
    </source>
</evidence>